<evidence type="ECO:0000256" key="8">
    <source>
        <dbReference type="ARBA" id="ARBA00022946"/>
    </source>
</evidence>
<evidence type="ECO:0000259" key="12">
    <source>
        <dbReference type="Pfam" id="PF01643"/>
    </source>
</evidence>
<dbReference type="PANTHER" id="PTHR31727">
    <property type="entry name" value="OLEOYL-ACYL CARRIER PROTEIN THIOESTERASE 1, CHLOROPLASTIC"/>
    <property type="match status" value="1"/>
</dbReference>
<feature type="domain" description="Acyl-ACP thioesterase-like C-terminal" evidence="13">
    <location>
        <begin position="268"/>
        <end position="377"/>
    </location>
</feature>
<keyword evidence="5 11" id="KW-0934">Plastid</keyword>
<evidence type="ECO:0000256" key="1">
    <source>
        <dbReference type="ARBA" id="ARBA00004229"/>
    </source>
</evidence>
<keyword evidence="4 11" id="KW-0150">Chloroplast</keyword>
<proteinExistence type="inferred from homology"/>
<evidence type="ECO:0000256" key="4">
    <source>
        <dbReference type="ARBA" id="ARBA00022528"/>
    </source>
</evidence>
<evidence type="ECO:0000256" key="5">
    <source>
        <dbReference type="ARBA" id="ARBA00022640"/>
    </source>
</evidence>
<comment type="similarity">
    <text evidence="2 11">Belongs to the acyl-ACP thioesterase family.</text>
</comment>
<dbReference type="InterPro" id="IPR045023">
    <property type="entry name" value="FATA/B"/>
</dbReference>
<dbReference type="Gene3D" id="3.10.129.10">
    <property type="entry name" value="Hotdog Thioesterase"/>
    <property type="match status" value="1"/>
</dbReference>
<evidence type="ECO:0000256" key="6">
    <source>
        <dbReference type="ARBA" id="ARBA00022801"/>
    </source>
</evidence>
<dbReference type="GO" id="GO:0000036">
    <property type="term" value="F:acyl carrier activity"/>
    <property type="evidence" value="ECO:0007669"/>
    <property type="project" value="TreeGrafter"/>
</dbReference>
<comment type="function">
    <text evidence="11">Plays an essential role in chain termination during de novo fatty acid synthesis.</text>
</comment>
<evidence type="ECO:0000256" key="2">
    <source>
        <dbReference type="ARBA" id="ARBA00006500"/>
    </source>
</evidence>
<keyword evidence="10 11" id="KW-0275">Fatty acid biosynthesis</keyword>
<reference evidence="14 15" key="1">
    <citation type="submission" date="2024-01" db="EMBL/GenBank/DDBJ databases">
        <title>The genomes of 5 underutilized Papilionoideae crops provide insights into root nodulation and disease resistanc.</title>
        <authorList>
            <person name="Yuan L."/>
        </authorList>
    </citation>
    <scope>NUCLEOTIDE SEQUENCE [LARGE SCALE GENOMIC DNA]</scope>
    <source>
        <strain evidence="14">ZHUSHIDOU_FW_LH</strain>
        <tissue evidence="14">Leaf</tissue>
    </source>
</reference>
<evidence type="ECO:0000256" key="10">
    <source>
        <dbReference type="ARBA" id="ARBA00023160"/>
    </source>
</evidence>
<evidence type="ECO:0000256" key="3">
    <source>
        <dbReference type="ARBA" id="ARBA00022516"/>
    </source>
</evidence>
<dbReference type="CDD" id="cd00586">
    <property type="entry name" value="4HBT"/>
    <property type="match status" value="1"/>
</dbReference>
<evidence type="ECO:0000256" key="9">
    <source>
        <dbReference type="ARBA" id="ARBA00023098"/>
    </source>
</evidence>
<evidence type="ECO:0000256" key="7">
    <source>
        <dbReference type="ARBA" id="ARBA00022832"/>
    </source>
</evidence>
<keyword evidence="6 11" id="KW-0378">Hydrolase</keyword>
<keyword evidence="9 11" id="KW-0443">Lipid metabolism</keyword>
<dbReference type="InterPro" id="IPR049427">
    <property type="entry name" value="Acyl-ACP_TE_C"/>
</dbReference>
<organism evidence="14 15">
    <name type="scientific">Crotalaria pallida</name>
    <name type="common">Smooth rattlebox</name>
    <name type="synonym">Crotalaria striata</name>
    <dbReference type="NCBI Taxonomy" id="3830"/>
    <lineage>
        <taxon>Eukaryota</taxon>
        <taxon>Viridiplantae</taxon>
        <taxon>Streptophyta</taxon>
        <taxon>Embryophyta</taxon>
        <taxon>Tracheophyta</taxon>
        <taxon>Spermatophyta</taxon>
        <taxon>Magnoliopsida</taxon>
        <taxon>eudicotyledons</taxon>
        <taxon>Gunneridae</taxon>
        <taxon>Pentapetalae</taxon>
        <taxon>rosids</taxon>
        <taxon>fabids</taxon>
        <taxon>Fabales</taxon>
        <taxon>Fabaceae</taxon>
        <taxon>Papilionoideae</taxon>
        <taxon>50 kb inversion clade</taxon>
        <taxon>genistoids sensu lato</taxon>
        <taxon>core genistoids</taxon>
        <taxon>Crotalarieae</taxon>
        <taxon>Crotalaria</taxon>
    </lineage>
</organism>
<keyword evidence="3 11" id="KW-0444">Lipid biosynthesis</keyword>
<dbReference type="PANTHER" id="PTHR31727:SF5">
    <property type="entry name" value="ACYL-[ACYL-CARRIER-PROTEIN] HYDROLASE"/>
    <property type="match status" value="1"/>
</dbReference>
<comment type="subcellular location">
    <subcellularLocation>
        <location evidence="1 11">Plastid</location>
        <location evidence="1 11">Chloroplast</location>
    </subcellularLocation>
</comment>
<dbReference type="FunFam" id="3.10.129.10:FF:000014">
    <property type="entry name" value="Acyl-[acyl-carrier-protein] hydrolase"/>
    <property type="match status" value="1"/>
</dbReference>
<evidence type="ECO:0000256" key="11">
    <source>
        <dbReference type="RuleBase" id="RU363096"/>
    </source>
</evidence>
<dbReference type="AlphaFoldDB" id="A0AAN9ILR9"/>
<keyword evidence="15" id="KW-1185">Reference proteome</keyword>
<gene>
    <name evidence="14" type="ORF">RIF29_10589</name>
</gene>
<dbReference type="Proteomes" id="UP001372338">
    <property type="component" value="Unassembled WGS sequence"/>
</dbReference>
<feature type="domain" description="Acyl-ACP thioesterase N-terminal hotdog" evidence="12">
    <location>
        <begin position="105"/>
        <end position="239"/>
    </location>
</feature>
<keyword evidence="8" id="KW-0809">Transit peptide</keyword>
<sequence length="383" mass="43724">MAASATTLGLKFPGNYVSNVNNNVVFNSGEVLKMSCMHSSHEINTLLNNNKRRFLSIGTLCSNSRSHRVERVNGTKGNVIHAPNESAEEALLSISRGRFVEGMFVFRQIFVIRSYEIGPDKTVTMETLMNFLQETALNHVPSLGIGGPGNDFGVTLEMSIRNLIWVVTRIQVQVNRYSKWGDEIEVDTWFGAAGKNGMRRDWIVRDHKTKEIIARSTSTWALLNKVTRRLSKMPEEVKQEAVPFNFIKRAIAEEETDYEKIHKITDDTAEGIRSGMAPRWNDMDANLHVNNVKYIGWMLESVPKEVLKDYNMTSMTLEYRRECTESNLVESMTSPCEKVVGDSNNNSSIRKPDLQYSHLLRLLDNKTELVRARTQWHLKQKHN</sequence>
<name>A0AAN9ILR9_CROPI</name>
<dbReference type="Pfam" id="PF20791">
    <property type="entry name" value="Acyl-ACP_TE_C"/>
    <property type="match status" value="1"/>
</dbReference>
<dbReference type="GO" id="GO:0009507">
    <property type="term" value="C:chloroplast"/>
    <property type="evidence" value="ECO:0007669"/>
    <property type="project" value="UniProtKB-SubCell"/>
</dbReference>
<dbReference type="InterPro" id="IPR002864">
    <property type="entry name" value="Acyl-ACP_thioesterase_NHD"/>
</dbReference>
<evidence type="ECO:0000313" key="15">
    <source>
        <dbReference type="Proteomes" id="UP001372338"/>
    </source>
</evidence>
<dbReference type="EC" id="3.1.2.-" evidence="11"/>
<dbReference type="SUPFAM" id="SSF54637">
    <property type="entry name" value="Thioesterase/thiol ester dehydrase-isomerase"/>
    <property type="match status" value="2"/>
</dbReference>
<dbReference type="Pfam" id="PF01643">
    <property type="entry name" value="Acyl-ACP_TE"/>
    <property type="match status" value="1"/>
</dbReference>
<protein>
    <recommendedName>
        <fullName evidence="11">Acyl-[acyl-carrier-protein] hydrolase</fullName>
        <ecNumber evidence="11">3.1.2.-</ecNumber>
    </recommendedName>
</protein>
<dbReference type="InterPro" id="IPR029069">
    <property type="entry name" value="HotDog_dom_sf"/>
</dbReference>
<comment type="caution">
    <text evidence="14">The sequence shown here is derived from an EMBL/GenBank/DDBJ whole genome shotgun (WGS) entry which is preliminary data.</text>
</comment>
<dbReference type="EMBL" id="JAYWIO010000002">
    <property type="protein sequence ID" value="KAK7282071.1"/>
    <property type="molecule type" value="Genomic_DNA"/>
</dbReference>
<accession>A0AAN9ILR9</accession>
<evidence type="ECO:0000313" key="14">
    <source>
        <dbReference type="EMBL" id="KAK7282071.1"/>
    </source>
</evidence>
<dbReference type="GO" id="GO:0016297">
    <property type="term" value="F:fatty acyl-[ACP] hydrolase activity"/>
    <property type="evidence" value="ECO:0007669"/>
    <property type="project" value="InterPro"/>
</dbReference>
<evidence type="ECO:0000259" key="13">
    <source>
        <dbReference type="Pfam" id="PF20791"/>
    </source>
</evidence>
<keyword evidence="7 11" id="KW-0276">Fatty acid metabolism</keyword>